<keyword evidence="3" id="KW-1185">Reference proteome</keyword>
<evidence type="ECO:0000313" key="2">
    <source>
        <dbReference type="EMBL" id="KAJ1253808.1"/>
    </source>
</evidence>
<organism evidence="2 3">
    <name type="scientific">Paspalum vaginatum</name>
    <name type="common">seashore paspalum</name>
    <dbReference type="NCBI Taxonomy" id="158149"/>
    <lineage>
        <taxon>Eukaryota</taxon>
        <taxon>Viridiplantae</taxon>
        <taxon>Streptophyta</taxon>
        <taxon>Embryophyta</taxon>
        <taxon>Tracheophyta</taxon>
        <taxon>Spermatophyta</taxon>
        <taxon>Magnoliopsida</taxon>
        <taxon>Liliopsida</taxon>
        <taxon>Poales</taxon>
        <taxon>Poaceae</taxon>
        <taxon>PACMAD clade</taxon>
        <taxon>Panicoideae</taxon>
        <taxon>Andropogonodae</taxon>
        <taxon>Paspaleae</taxon>
        <taxon>Paspalinae</taxon>
        <taxon>Paspalum</taxon>
    </lineage>
</organism>
<protein>
    <recommendedName>
        <fullName evidence="1">RNase H type-1 domain-containing protein</fullName>
    </recommendedName>
</protein>
<gene>
    <name evidence="2" type="ORF">BS78_K182000</name>
</gene>
<dbReference type="EMBL" id="MU630649">
    <property type="protein sequence ID" value="KAJ1253809.1"/>
    <property type="molecule type" value="Genomic_DNA"/>
</dbReference>
<dbReference type="EMBL" id="MU630649">
    <property type="protein sequence ID" value="KAJ1253810.1"/>
    <property type="molecule type" value="Genomic_DNA"/>
</dbReference>
<dbReference type="InterPro" id="IPR002156">
    <property type="entry name" value="RNaseH_domain"/>
</dbReference>
<feature type="domain" description="RNase H type-1" evidence="1">
    <location>
        <begin position="31"/>
        <end position="127"/>
    </location>
</feature>
<dbReference type="Proteomes" id="UP001164776">
    <property type="component" value="Unassembled WGS sequence"/>
</dbReference>
<dbReference type="OrthoDB" id="718432at2759"/>
<dbReference type="Gene3D" id="3.30.420.10">
    <property type="entry name" value="Ribonuclease H-like superfamily/Ribonuclease H"/>
    <property type="match status" value="1"/>
</dbReference>
<reference evidence="2 3" key="1">
    <citation type="submission" date="2022-10" db="EMBL/GenBank/DDBJ databases">
        <title>WGS assembly of Paspalum vaginatum 540-79.</title>
        <authorList>
            <person name="Sun G."/>
            <person name="Wase N."/>
            <person name="Shu S."/>
            <person name="Jenkins J."/>
            <person name="Zhou B."/>
            <person name="Torres-Rodriguez J."/>
            <person name="Chen C."/>
            <person name="Sandor L."/>
            <person name="Plott C."/>
            <person name="Yoshinga Y."/>
            <person name="Daum C."/>
            <person name="Qi P."/>
            <person name="Barry K."/>
            <person name="Lipzen A."/>
            <person name="Berry L."/>
            <person name="Pedersen C."/>
            <person name="Gottilla T."/>
            <person name="Foltz A."/>
            <person name="Yu H."/>
            <person name="O'Malley R."/>
            <person name="Zhang C."/>
            <person name="Devos K."/>
            <person name="Sigmon B."/>
            <person name="Yu B."/>
            <person name="Obata T."/>
            <person name="Schmutz J."/>
            <person name="Schnable J."/>
        </authorList>
    </citation>
    <scope>NUCLEOTIDE SEQUENCE [LARGE SCALE GENOMIC DNA]</scope>
    <source>
        <strain evidence="3">cv. 540-79</strain>
    </source>
</reference>
<dbReference type="EMBL" id="MU630649">
    <property type="protein sequence ID" value="KAJ1253808.1"/>
    <property type="molecule type" value="Genomic_DNA"/>
</dbReference>
<evidence type="ECO:0000313" key="3">
    <source>
        <dbReference type="Proteomes" id="UP001164776"/>
    </source>
</evidence>
<dbReference type="Pfam" id="PF13456">
    <property type="entry name" value="RVT_3"/>
    <property type="match status" value="1"/>
</dbReference>
<dbReference type="EMBL" id="MU630649">
    <property type="protein sequence ID" value="KAJ1253811.1"/>
    <property type="molecule type" value="Genomic_DNA"/>
</dbReference>
<dbReference type="InterPro" id="IPR036397">
    <property type="entry name" value="RNaseH_sf"/>
</dbReference>
<dbReference type="EMBL" id="MU630649">
    <property type="protein sequence ID" value="KAJ1253807.1"/>
    <property type="molecule type" value="Genomic_DNA"/>
</dbReference>
<name>A0A9W8CCP6_9POAL</name>
<evidence type="ECO:0000259" key="1">
    <source>
        <dbReference type="Pfam" id="PF13456"/>
    </source>
</evidence>
<comment type="caution">
    <text evidence="2">The sequence shown here is derived from an EMBL/GenBank/DDBJ whole genome shotgun (WGS) entry which is preliminary data.</text>
</comment>
<dbReference type="GO" id="GO:0004523">
    <property type="term" value="F:RNA-DNA hybrid ribonuclease activity"/>
    <property type="evidence" value="ECO:0007669"/>
    <property type="project" value="InterPro"/>
</dbReference>
<dbReference type="GO" id="GO:0003676">
    <property type="term" value="F:nucleic acid binding"/>
    <property type="evidence" value="ECO:0007669"/>
    <property type="project" value="InterPro"/>
</dbReference>
<proteinExistence type="predicted"/>
<sequence length="326" mass="37030">MTSQIFTSSRERQMPVTTRSQKTADLSIMIWKNDQVVHSETFLDVPYCFSTIQSEVKAAFAILVEAKKHGIENLLLWVDNKRVAEVILGKWQIDIGDRNRKLFMALRSLRRSFKRLIVTCVPRELLQITDGMLRECTVLDAKAAGVKSATFVKSANRWTYHLNAMPLFDISMTPETVDTIKKFGKPKDGEPQSNKWYIEVPEGSKVSALQNIMETLSPSQLYVAVQHVENKQRLLQELYTLIGNVVPVKINSWSVFLADSIGSDITGKRVMVVFDGFYLEKELERASDFIITLSKPEERRQLSAAGFQELSASCYIYYHGACSPTM</sequence>
<accession>A0A9W8CCP6</accession>
<dbReference type="AlphaFoldDB" id="A0A9W8CCP6"/>